<dbReference type="GO" id="GO:0005829">
    <property type="term" value="C:cytosol"/>
    <property type="evidence" value="ECO:0007669"/>
    <property type="project" value="TreeGrafter"/>
</dbReference>
<dbReference type="Gene3D" id="3.40.50.1580">
    <property type="entry name" value="Nucleoside phosphorylase domain"/>
    <property type="match status" value="1"/>
</dbReference>
<dbReference type="GO" id="GO:0004731">
    <property type="term" value="F:purine-nucleoside phosphorylase activity"/>
    <property type="evidence" value="ECO:0007669"/>
    <property type="project" value="TreeGrafter"/>
</dbReference>
<reference evidence="5 6" key="1">
    <citation type="submission" date="2017-07" db="EMBL/GenBank/DDBJ databases">
        <title>A comparative genomics approach to explaining the enigmatic role of Gardnerella vaginalis in the vaginal microbiome.</title>
        <authorList>
            <person name="Vancuren S.J."/>
            <person name="Hill J.E."/>
        </authorList>
    </citation>
    <scope>NUCLEOTIDE SEQUENCE [LARGE SCALE GENOMIC DNA]</scope>
    <source>
        <strain evidence="5 6">WP023</strain>
    </source>
</reference>
<evidence type="ECO:0000256" key="1">
    <source>
        <dbReference type="ARBA" id="ARBA00011888"/>
    </source>
</evidence>
<sequence length="283" mass="31996">MACRISRLYERVDYMTEYDLPILEYDYDKSAVLMPKHDNISVQLPSKAVFAFLGDEIDQYALSRKATIVANFESATKVYPIYVLEEKVEKKVRENTGSEVEEETQKICLVQAPVGAPAAVQILDWLISYGVSEVVSAGSCGSLVDYAENVFLVPYKALRDEGTSYHYLPPSRYVDVSERSRRAILQTLQAHNLPYHEVKTWTTDGFFRETKTKVANRKQEGCAVVEMECSALAACAQMRGIVWGEILYTADTLHDVENYDERNWGGDSKAYALELCIEAVLRI</sequence>
<dbReference type="InterPro" id="IPR035994">
    <property type="entry name" value="Nucleoside_phosphorylase_sf"/>
</dbReference>
<accession>A0A2N6SAN2</accession>
<feature type="domain" description="Nucleoside phosphorylase" evidence="4">
    <location>
        <begin position="93"/>
        <end position="267"/>
    </location>
</feature>
<dbReference type="PANTHER" id="PTHR43691">
    <property type="entry name" value="URIDINE PHOSPHORYLASE"/>
    <property type="match status" value="1"/>
</dbReference>
<dbReference type="AlphaFoldDB" id="A0A2N6SAN2"/>
<dbReference type="EMBL" id="NNRU01000005">
    <property type="protein sequence ID" value="RFT28048.1"/>
    <property type="molecule type" value="Genomic_DNA"/>
</dbReference>
<dbReference type="Pfam" id="PF01048">
    <property type="entry name" value="PNP_UDP_1"/>
    <property type="match status" value="1"/>
</dbReference>
<evidence type="ECO:0000256" key="3">
    <source>
        <dbReference type="ARBA" id="ARBA00048447"/>
    </source>
</evidence>
<dbReference type="EC" id="2.4.2.3" evidence="1"/>
<comment type="caution">
    <text evidence="5">The sequence shown here is derived from an EMBL/GenBank/DDBJ whole genome shotgun (WGS) entry which is preliminary data.</text>
</comment>
<evidence type="ECO:0000259" key="4">
    <source>
        <dbReference type="Pfam" id="PF01048"/>
    </source>
</evidence>
<dbReference type="GO" id="GO:0004850">
    <property type="term" value="F:uridine phosphorylase activity"/>
    <property type="evidence" value="ECO:0007669"/>
    <property type="project" value="UniProtKB-EC"/>
</dbReference>
<proteinExistence type="predicted"/>
<dbReference type="SUPFAM" id="SSF53167">
    <property type="entry name" value="Purine and uridine phosphorylases"/>
    <property type="match status" value="1"/>
</dbReference>
<comment type="catalytic activity">
    <reaction evidence="3">
        <text>uridine + phosphate = alpha-D-ribose 1-phosphate + uracil</text>
        <dbReference type="Rhea" id="RHEA:24388"/>
        <dbReference type="ChEBI" id="CHEBI:16704"/>
        <dbReference type="ChEBI" id="CHEBI:17568"/>
        <dbReference type="ChEBI" id="CHEBI:43474"/>
        <dbReference type="ChEBI" id="CHEBI:57720"/>
        <dbReference type="EC" id="2.4.2.3"/>
    </reaction>
</comment>
<protein>
    <recommendedName>
        <fullName evidence="2">Uridine phosphorylase</fullName>
        <ecNumber evidence="1">2.4.2.3</ecNumber>
    </recommendedName>
</protein>
<name>A0A2N6SAN2_GARVA</name>
<dbReference type="Proteomes" id="UP000258379">
    <property type="component" value="Unassembled WGS sequence"/>
</dbReference>
<gene>
    <name evidence="5" type="ORF">CG405_06150</name>
</gene>
<dbReference type="GO" id="GO:0006152">
    <property type="term" value="P:purine nucleoside catabolic process"/>
    <property type="evidence" value="ECO:0007669"/>
    <property type="project" value="TreeGrafter"/>
</dbReference>
<evidence type="ECO:0000313" key="6">
    <source>
        <dbReference type="Proteomes" id="UP000258379"/>
    </source>
</evidence>
<organism evidence="5 6">
    <name type="scientific">Gardnerella vaginalis</name>
    <dbReference type="NCBI Taxonomy" id="2702"/>
    <lineage>
        <taxon>Bacteria</taxon>
        <taxon>Bacillati</taxon>
        <taxon>Actinomycetota</taxon>
        <taxon>Actinomycetes</taxon>
        <taxon>Bifidobacteriales</taxon>
        <taxon>Bifidobacteriaceae</taxon>
        <taxon>Gardnerella</taxon>
    </lineage>
</organism>
<evidence type="ECO:0000313" key="5">
    <source>
        <dbReference type="EMBL" id="RFT28048.1"/>
    </source>
</evidence>
<dbReference type="PANTHER" id="PTHR43691:SF11">
    <property type="entry name" value="FI09636P-RELATED"/>
    <property type="match status" value="1"/>
</dbReference>
<dbReference type="InterPro" id="IPR000845">
    <property type="entry name" value="Nucleoside_phosphorylase_d"/>
</dbReference>
<evidence type="ECO:0000256" key="2">
    <source>
        <dbReference type="ARBA" id="ARBA00021980"/>
    </source>
</evidence>
<dbReference type="CDD" id="cd09007">
    <property type="entry name" value="NP-I_spr0068"/>
    <property type="match status" value="1"/>
</dbReference>